<organism evidence="4 5">
    <name type="scientific">Neolamprologus brichardi</name>
    <name type="common">Fairy cichlid</name>
    <name type="synonym">Lamprologus brichardi</name>
    <dbReference type="NCBI Taxonomy" id="32507"/>
    <lineage>
        <taxon>Eukaryota</taxon>
        <taxon>Metazoa</taxon>
        <taxon>Chordata</taxon>
        <taxon>Craniata</taxon>
        <taxon>Vertebrata</taxon>
        <taxon>Euteleostomi</taxon>
        <taxon>Actinopterygii</taxon>
        <taxon>Neopterygii</taxon>
        <taxon>Teleostei</taxon>
        <taxon>Neoteleostei</taxon>
        <taxon>Acanthomorphata</taxon>
        <taxon>Ovalentaria</taxon>
        <taxon>Cichlomorphae</taxon>
        <taxon>Cichliformes</taxon>
        <taxon>Cichlidae</taxon>
        <taxon>African cichlids</taxon>
        <taxon>Pseudocrenilabrinae</taxon>
        <taxon>Lamprologini</taxon>
        <taxon>Neolamprologus</taxon>
    </lineage>
</organism>
<evidence type="ECO:0000256" key="1">
    <source>
        <dbReference type="SAM" id="Coils"/>
    </source>
</evidence>
<dbReference type="PROSITE" id="PS51468">
    <property type="entry name" value="VIT"/>
    <property type="match status" value="1"/>
</dbReference>
<evidence type="ECO:0000259" key="2">
    <source>
        <dbReference type="PROSITE" id="PS50234"/>
    </source>
</evidence>
<evidence type="ECO:0000313" key="5">
    <source>
        <dbReference type="Proteomes" id="UP000261580"/>
    </source>
</evidence>
<dbReference type="Pfam" id="PF13768">
    <property type="entry name" value="VWA_3"/>
    <property type="match status" value="1"/>
</dbReference>
<dbReference type="SMART" id="SM00327">
    <property type="entry name" value="VWA"/>
    <property type="match status" value="1"/>
</dbReference>
<dbReference type="Pfam" id="PF08487">
    <property type="entry name" value="VIT"/>
    <property type="match status" value="1"/>
</dbReference>
<name>A0A3Q4MV86_NEOBR</name>
<dbReference type="Bgee" id="ENSNBRG00000015533">
    <property type="expression patterns" value="Expressed in zone of skin and 5 other cell types or tissues"/>
</dbReference>
<dbReference type="AlphaFoldDB" id="A0A3Q4MV86"/>
<dbReference type="InterPro" id="IPR002035">
    <property type="entry name" value="VWF_A"/>
</dbReference>
<evidence type="ECO:0000259" key="3">
    <source>
        <dbReference type="PROSITE" id="PS51468"/>
    </source>
</evidence>
<reference evidence="4" key="1">
    <citation type="submission" date="2025-08" db="UniProtKB">
        <authorList>
            <consortium name="Ensembl"/>
        </authorList>
    </citation>
    <scope>IDENTIFICATION</scope>
</reference>
<keyword evidence="1" id="KW-0175">Coiled coil</keyword>
<dbReference type="PANTHER" id="PTHR45737:SF6">
    <property type="entry name" value="VON WILLEBRAND FACTOR A DOMAIN-CONTAINING PROTEIN 5A"/>
    <property type="match status" value="1"/>
</dbReference>
<proteinExistence type="predicted"/>
<keyword evidence="5" id="KW-1185">Reference proteome</keyword>
<dbReference type="PANTHER" id="PTHR45737">
    <property type="entry name" value="VON WILLEBRAND FACTOR A DOMAIN-CONTAINING PROTEIN 5A"/>
    <property type="match status" value="1"/>
</dbReference>
<feature type="coiled-coil region" evidence="1">
    <location>
        <begin position="310"/>
        <end position="337"/>
    </location>
</feature>
<feature type="domain" description="VWFA" evidence="2">
    <location>
        <begin position="248"/>
        <end position="425"/>
    </location>
</feature>
<dbReference type="SMART" id="SM00609">
    <property type="entry name" value="VIT"/>
    <property type="match status" value="1"/>
</dbReference>
<sequence>MMNRCGLLTLQKEPVPLKSIEVELEVRDHVATVVSTLNYENKEDKPLEAVFVFPLPGDAAVCHFSAKIGQTQIVAEVKEKQKAHEEYDDALSSGQQAFLLEESDQSPDIFSLSVGSLPPGESASIRLEYVTELAVQADDGLRFCLPAVLNPRYQPQGAGVQVTSVPASLVPYSLSFSARVSSPRPISKVESTCSLDPLQYLNTDQTQATVGRVLLFLLCSLMGDPVVMVSLYPEFPQSVMSSMASCGEFVFLMDRSGSMGCPITNSKQQETRISSARDTLLLLLKSLPMGCYFNIYSFGSGYEHIFPKSVEYSQQTMEEALKKVEQMEANLGGTEILQPLKHIYSQPCIPNQPRQLFIFTDGEVGNTKEVIDLVKTNSGSHRCFSFGIGEGASSALINGMAKEGGGHAQFITGTDRMQPKVMQSLRFALQPAVVDVSVTWDLPKKVSVTVLSPPITALFQGQRSLIYAQLSGQVGAAASHVFCLIEICLCCTWHNIWDSPPFDLRTEKASRMRGETSSSNLKKSRRFSLQAPLNTQIWSSVFLSNTIIGSSFYFIFGFPVAAPEQPPRDPLLHLVSLQGASGCWLLDPALATALGKTNEKVEKSKPKKANSEVWATILALIWLHGFKMDAKDEWELLAMKAASWLRAQNAPCVTECVDAGNVLLGCSVKKEALGL</sequence>
<protein>
    <submittedName>
        <fullName evidence="4">von Willebrand factor A domain-containing protein 5A-like</fullName>
    </submittedName>
</protein>
<dbReference type="SUPFAM" id="SSF53300">
    <property type="entry name" value="vWA-like"/>
    <property type="match status" value="1"/>
</dbReference>
<dbReference type="InterPro" id="IPR013694">
    <property type="entry name" value="VIT"/>
</dbReference>
<evidence type="ECO:0000313" key="4">
    <source>
        <dbReference type="Ensembl" id="ENSNBRP00000020284.1"/>
    </source>
</evidence>
<dbReference type="PROSITE" id="PS50234">
    <property type="entry name" value="VWFA"/>
    <property type="match status" value="1"/>
</dbReference>
<dbReference type="Ensembl" id="ENSNBRT00000020828.1">
    <property type="protein sequence ID" value="ENSNBRP00000020284.1"/>
    <property type="gene ID" value="ENSNBRG00000015533.1"/>
</dbReference>
<feature type="domain" description="VIT" evidence="3">
    <location>
        <begin position="1"/>
        <end position="131"/>
    </location>
</feature>
<dbReference type="InterPro" id="IPR036465">
    <property type="entry name" value="vWFA_dom_sf"/>
</dbReference>
<dbReference type="Gene3D" id="3.40.50.410">
    <property type="entry name" value="von Willebrand factor, type A domain"/>
    <property type="match status" value="1"/>
</dbReference>
<reference evidence="4" key="2">
    <citation type="submission" date="2025-09" db="UniProtKB">
        <authorList>
            <consortium name="Ensembl"/>
        </authorList>
    </citation>
    <scope>IDENTIFICATION</scope>
</reference>
<dbReference type="GeneTree" id="ENSGT00940000162662"/>
<dbReference type="Proteomes" id="UP000261580">
    <property type="component" value="Unassembled WGS sequence"/>
</dbReference>
<accession>A0A3Q4MV86</accession>